<evidence type="ECO:0000313" key="1">
    <source>
        <dbReference type="EMBL" id="KKN75852.1"/>
    </source>
</evidence>
<dbReference type="EMBL" id="LAZR01000302">
    <property type="protein sequence ID" value="KKN75852.1"/>
    <property type="molecule type" value="Genomic_DNA"/>
</dbReference>
<evidence type="ECO:0008006" key="2">
    <source>
        <dbReference type="Google" id="ProtNLM"/>
    </source>
</evidence>
<gene>
    <name evidence="1" type="ORF">LCGC14_0375600</name>
</gene>
<comment type="caution">
    <text evidence="1">The sequence shown here is derived from an EMBL/GenBank/DDBJ whole genome shotgun (WGS) entry which is preliminary data.</text>
</comment>
<accession>A0A0F9TLS8</accession>
<sequence>MATTSIIDRPVIDVNRITSNDFDVKSFLGDDDRHRINLLNQDPITSPLAKEVEDKYKMAAFVGSITSSRINDIEANAIALRALMNKESTVDTWEGIKNSWRNGRNQLDRAEIRWQEMIGLKTINFDLPPVAQLPTGGDNWFESSLNAATNMLPMMWDTMSSGAKYGLATGLPAAGAAAIAGQVGPQVLLPEEIVTVPGAFVAFGTVGAVYGGAKRATEIEAGLMFDELLQMKGPNGERIDPHIARSIALGVGVVNGLLEVAQIDELIKTIPGAKRLLRKGIKTAISKTIKNKSLLKLASKQLRSYGKTITVETLQELGQESSNIVGGELAKYLRNRADDGDIPHASVDEIMRRYKDTAIQSVQAFSILAAPGHVGSTVVNVIDQQGVKIKDKVAPDQQIGRVIDIRPRVDPKTLAEQVIEPTEISEEITALPKEEQIEVTKIEKGIERELPLTVKPRLYIGNVTRRMAKKFAEIFGKEEGDVKPFLEGPFPTKREAIEMTGDQAMSTLVMLEASLEQRLNDNLIRTENDLARVNADWGDIRELRKVLELPKPNQPFTVVRATKPTILTVDNVNQRISFSVQMSKADKVTVTRIEQLNSVMRRVRKAAKEGFAAARKELRELQYLRKQVQLRKNLAEKIKAEPSKNLDPFYAKAIKEIQSAIDFKVKDVKGAKKKAALRKHLEDNPDQANEIPEDILESLEKRDIESLSMAQLQQVFDEIKRLSKLGKLKSKLMAKQNKAKLNKMVKAANDSIKNARKPKGFKKERASFLRPLRLLDMLDGAKKFAGTLVTMFDTAIQDATDSELTHVDHRQQRGKAKLKELGLSLFHFSRRRKVGDITLTVDDMSGIYAGWMNEQSRLALQQGGIEMESGKTLLITEDIFNQVVEGLTNEEKKWAEFVIEEYADNWDRIRNAVIEAENRDLGRVTNYTKMRRIGVDKANKDDILAGFDYSDESDYRIGTVQVHDKFTKERQMIPPEYQLPIDTSLTRVWEGEVRKQEHYIAMAKLLKDLNAVVNNKSFADNVKDKFGEPVYSSLKNYLKRTANPDFYRNFDDIENISRALRKNTAVAFLSYNLLTVAKQAPSLAFYAVNSSFSDLLMSAIQVAVNPKKTLEAIQSHNRQISHAQIVREMEELKHTNKSARTFIVRKIGTAGLRGIYEVDRAVRVIGENAVINYQLRQGLSLTEAAKKARQTSLRTQPAAASKDIAQVYASNEVLNWFTMFTNQLNQIYNVATHDIPAAWYNRQFAEVGRSVIALSIVAAWIWALQHKELPEDRDDILEALTDQALASLPVIGSATLAGKRGWGAPSPSVISTAAKTSGAIFSGDMDKIMPALFEATAISTGVPFIGIKRIYETTEEQDLWELIGGKN</sequence>
<proteinExistence type="predicted"/>
<organism evidence="1">
    <name type="scientific">marine sediment metagenome</name>
    <dbReference type="NCBI Taxonomy" id="412755"/>
    <lineage>
        <taxon>unclassified sequences</taxon>
        <taxon>metagenomes</taxon>
        <taxon>ecological metagenomes</taxon>
    </lineage>
</organism>
<protein>
    <recommendedName>
        <fullName evidence="2">Large polyvalent protein associated domain-containing protein</fullName>
    </recommendedName>
</protein>
<reference evidence="1" key="1">
    <citation type="journal article" date="2015" name="Nature">
        <title>Complex archaea that bridge the gap between prokaryotes and eukaryotes.</title>
        <authorList>
            <person name="Spang A."/>
            <person name="Saw J.H."/>
            <person name="Jorgensen S.L."/>
            <person name="Zaremba-Niedzwiedzka K."/>
            <person name="Martijn J."/>
            <person name="Lind A.E."/>
            <person name="van Eijk R."/>
            <person name="Schleper C."/>
            <person name="Guy L."/>
            <person name="Ettema T.J."/>
        </authorList>
    </citation>
    <scope>NUCLEOTIDE SEQUENCE</scope>
</reference>
<name>A0A0F9TLS8_9ZZZZ</name>